<proteinExistence type="predicted"/>
<evidence type="ECO:0000313" key="4">
    <source>
        <dbReference type="Proteomes" id="UP000051220"/>
    </source>
</evidence>
<organism evidence="3 4">
    <name type="scientific">Verrucomicrobia subdivision 6 bacterium BACL9 MAG-120924-bin69</name>
    <dbReference type="NCBI Taxonomy" id="1655635"/>
    <lineage>
        <taxon>Bacteria</taxon>
        <taxon>Pseudomonadati</taxon>
        <taxon>Verrucomicrobiota</taxon>
        <taxon>Verrucomicrobiia</taxon>
        <taxon>Verrucomicrobiales</taxon>
        <taxon>Verrucomicrobia subdivision 6</taxon>
    </lineage>
</organism>
<evidence type="ECO:0000313" key="3">
    <source>
        <dbReference type="EMBL" id="KRP31862.1"/>
    </source>
</evidence>
<dbReference type="EMBL" id="LIDN01000370">
    <property type="protein sequence ID" value="KRP31862.1"/>
    <property type="molecule type" value="Genomic_DNA"/>
</dbReference>
<feature type="region of interest" description="Disordered" evidence="1">
    <location>
        <begin position="137"/>
        <end position="156"/>
    </location>
</feature>
<comment type="caution">
    <text evidence="3">The sequence shown here is derived from an EMBL/GenBank/DDBJ whole genome shotgun (WGS) entry which is preliminary data.</text>
</comment>
<keyword evidence="2" id="KW-0472">Membrane</keyword>
<evidence type="ECO:0000256" key="2">
    <source>
        <dbReference type="SAM" id="Phobius"/>
    </source>
</evidence>
<feature type="transmembrane region" description="Helical" evidence="2">
    <location>
        <begin position="84"/>
        <end position="102"/>
    </location>
</feature>
<evidence type="ECO:0000256" key="1">
    <source>
        <dbReference type="SAM" id="MobiDB-lite"/>
    </source>
</evidence>
<sequence length="156" mass="16822">MLNHFPIILTLLVPPILLAGLFFQQKPILAVGFSLALLGALTTPVVMQTGHSAHTRFEMGQIQPPLDEDGDIASEMHLDMAEKAAPILYFVGFGGIAGLLILRFRPAWAKGAALAVIVAAGVASIFTLQSAQLGGRIRHPEFRPQKNPTPNHIRND</sequence>
<keyword evidence="2" id="KW-1133">Transmembrane helix</keyword>
<dbReference type="AlphaFoldDB" id="A0A0R2X6W3"/>
<protein>
    <submittedName>
        <fullName evidence="3">Uncharacterized protein</fullName>
    </submittedName>
</protein>
<feature type="transmembrane region" description="Helical" evidence="2">
    <location>
        <begin position="108"/>
        <end position="128"/>
    </location>
</feature>
<feature type="transmembrane region" description="Helical" evidence="2">
    <location>
        <begin position="28"/>
        <end position="47"/>
    </location>
</feature>
<feature type="compositionally biased region" description="Polar residues" evidence="1">
    <location>
        <begin position="146"/>
        <end position="156"/>
    </location>
</feature>
<dbReference type="Proteomes" id="UP000051220">
    <property type="component" value="Unassembled WGS sequence"/>
</dbReference>
<keyword evidence="2" id="KW-0812">Transmembrane</keyword>
<accession>A0A0R2X6W3</accession>
<reference evidence="3 4" key="1">
    <citation type="submission" date="2015-10" db="EMBL/GenBank/DDBJ databases">
        <title>Metagenome-Assembled Genomes uncover a global brackish microbiome.</title>
        <authorList>
            <person name="Hugerth L.W."/>
            <person name="Larsson J."/>
            <person name="Alneberg J."/>
            <person name="Lindh M.V."/>
            <person name="Legrand C."/>
            <person name="Pinhassi J."/>
            <person name="Andersson A.F."/>
        </authorList>
    </citation>
    <scope>NUCLEOTIDE SEQUENCE [LARGE SCALE GENOMIC DNA]</scope>
    <source>
        <strain evidence="3">BACL9 MAG-120924-bin69</strain>
    </source>
</reference>
<gene>
    <name evidence="3" type="ORF">ABS33_07745</name>
</gene>
<name>A0A0R2X6W3_9BACT</name>